<organism evidence="1 2">
    <name type="scientific">Bosea rubneri</name>
    <dbReference type="NCBI Taxonomy" id="3075434"/>
    <lineage>
        <taxon>Bacteria</taxon>
        <taxon>Pseudomonadati</taxon>
        <taxon>Pseudomonadota</taxon>
        <taxon>Alphaproteobacteria</taxon>
        <taxon>Hyphomicrobiales</taxon>
        <taxon>Boseaceae</taxon>
        <taxon>Bosea</taxon>
    </lineage>
</organism>
<proteinExistence type="predicted"/>
<accession>A0ABU3SGI0</accession>
<dbReference type="Proteomes" id="UP001254257">
    <property type="component" value="Unassembled WGS sequence"/>
</dbReference>
<dbReference type="EMBL" id="JAWDID010000094">
    <property type="protein sequence ID" value="MDU0343898.1"/>
    <property type="molecule type" value="Genomic_DNA"/>
</dbReference>
<gene>
    <name evidence="1" type="ORF">RKE40_28790</name>
</gene>
<sequence>MLVTQEEAMPFRSFTDPVDLARAAAAFEAAWREVRLTQPNIDERERARLAAIIVELVPFAIDEDDLAQRAVEEFRS</sequence>
<comment type="caution">
    <text evidence="1">The sequence shown here is derived from an EMBL/GenBank/DDBJ whole genome shotgun (WGS) entry which is preliminary data.</text>
</comment>
<protein>
    <submittedName>
        <fullName evidence="1">Uncharacterized protein</fullName>
    </submittedName>
</protein>
<keyword evidence="2" id="KW-1185">Reference proteome</keyword>
<name>A0ABU3SGI0_9HYPH</name>
<dbReference type="RefSeq" id="WP_316021592.1">
    <property type="nucleotide sequence ID" value="NZ_JAWDID010000094.1"/>
</dbReference>
<reference evidence="1 2" key="1">
    <citation type="submission" date="2023-09" db="EMBL/GenBank/DDBJ databases">
        <title>Whole genome shotgun sequencing (WGS) of Bosea sp. ZW T0_25, isolated from stored onions (Allium cepa).</title>
        <authorList>
            <person name="Stoll D.A."/>
            <person name="Huch M."/>
        </authorList>
    </citation>
    <scope>NUCLEOTIDE SEQUENCE [LARGE SCALE GENOMIC DNA]</scope>
    <source>
        <strain evidence="1 2">ZW T0_25</strain>
    </source>
</reference>
<evidence type="ECO:0000313" key="1">
    <source>
        <dbReference type="EMBL" id="MDU0343898.1"/>
    </source>
</evidence>
<evidence type="ECO:0000313" key="2">
    <source>
        <dbReference type="Proteomes" id="UP001254257"/>
    </source>
</evidence>